<evidence type="ECO:0000313" key="5">
    <source>
        <dbReference type="EMBL" id="KAF9516772.1"/>
    </source>
</evidence>
<dbReference type="GO" id="GO:0000028">
    <property type="term" value="P:ribosomal small subunit assembly"/>
    <property type="evidence" value="ECO:0007669"/>
    <property type="project" value="TreeGrafter"/>
</dbReference>
<dbReference type="OrthoDB" id="5390at2759"/>
<dbReference type="PANTHER" id="PTHR13191:SF0">
    <property type="entry name" value="RIBOSOMAL RNA-PROCESSING PROTEIN 7 HOMOLOG A-RELATED"/>
    <property type="match status" value="1"/>
</dbReference>
<feature type="region of interest" description="Disordered" evidence="2">
    <location>
        <begin position="68"/>
        <end position="92"/>
    </location>
</feature>
<dbReference type="EMBL" id="MU128936">
    <property type="protein sequence ID" value="KAF9516772.1"/>
    <property type="molecule type" value="Genomic_DNA"/>
</dbReference>
<dbReference type="InterPro" id="IPR012677">
    <property type="entry name" value="Nucleotide-bd_a/b_plait_sf"/>
</dbReference>
<evidence type="ECO:0000256" key="1">
    <source>
        <dbReference type="ARBA" id="ARBA00006110"/>
    </source>
</evidence>
<dbReference type="Pfam" id="PF17799">
    <property type="entry name" value="RRM_Rrp7"/>
    <property type="match status" value="1"/>
</dbReference>
<dbReference type="InterPro" id="IPR040447">
    <property type="entry name" value="RRM_Rrp7"/>
</dbReference>
<protein>
    <recommendedName>
        <fullName evidence="7">Ribosomal RNA-processing protein 7</fullName>
    </recommendedName>
</protein>
<dbReference type="Pfam" id="PF12923">
    <property type="entry name" value="RRP7"/>
    <property type="match status" value="1"/>
</dbReference>
<dbReference type="PANTHER" id="PTHR13191">
    <property type="entry name" value="RIBOSOMAL RNA PROCESSING PROTEIN 7-RELATED"/>
    <property type="match status" value="1"/>
</dbReference>
<dbReference type="Gene3D" id="6.10.250.1770">
    <property type="match status" value="1"/>
</dbReference>
<dbReference type="InterPro" id="IPR024326">
    <property type="entry name" value="RRP7_C"/>
</dbReference>
<dbReference type="SUPFAM" id="SSF54928">
    <property type="entry name" value="RNA-binding domain, RBD"/>
    <property type="match status" value="1"/>
</dbReference>
<comment type="caution">
    <text evidence="5">The sequence shown here is derived from an EMBL/GenBank/DDBJ whole genome shotgun (WGS) entry which is preliminary data.</text>
</comment>
<proteinExistence type="inferred from homology"/>
<dbReference type="GO" id="GO:0003676">
    <property type="term" value="F:nucleic acid binding"/>
    <property type="evidence" value="ECO:0007669"/>
    <property type="project" value="InterPro"/>
</dbReference>
<dbReference type="GO" id="GO:0034456">
    <property type="term" value="C:UTP-C complex"/>
    <property type="evidence" value="ECO:0007669"/>
    <property type="project" value="TreeGrafter"/>
</dbReference>
<evidence type="ECO:0000313" key="6">
    <source>
        <dbReference type="Proteomes" id="UP000886523"/>
    </source>
</evidence>
<dbReference type="GO" id="GO:0032545">
    <property type="term" value="C:CURI complex"/>
    <property type="evidence" value="ECO:0007669"/>
    <property type="project" value="TreeGrafter"/>
</dbReference>
<accession>A0A9P6DWU4</accession>
<dbReference type="Gene3D" id="3.30.70.330">
    <property type="match status" value="1"/>
</dbReference>
<feature type="domain" description="Rrp7 RRM-like N-terminal" evidence="4">
    <location>
        <begin position="4"/>
        <end position="151"/>
    </location>
</feature>
<sequence>MECVPLFLSQTHSQHFIYARKHESNESSSLPPDRTLFLANLPVDCTKHQLARFFKSSGPVENIVFETEHTSEDNSEGSSKNQGESLAPPICPLSPLPPSLHHTAHTAHIIFLDSSAIPLALALSTSAKRKHWPPDSDSEEPMGLRYYLAQYDALHPPLEIAKRHADTYMEHFEFIRSFTKPKSKYNKGEAIVDAEGFTLVTRGGAYGNTLGGGVAVASKKFQLDAATGKSQEPERRKKKKKEKPDFYTFQIREQKRKDFMHLRRNFEEDKIRIAKLKESRRFKPY</sequence>
<dbReference type="Proteomes" id="UP000886523">
    <property type="component" value="Unassembled WGS sequence"/>
</dbReference>
<comment type="similarity">
    <text evidence="1">Belongs to the RRP7 family.</text>
</comment>
<feature type="region of interest" description="Disordered" evidence="2">
    <location>
        <begin position="226"/>
        <end position="247"/>
    </location>
</feature>
<evidence type="ECO:0000256" key="2">
    <source>
        <dbReference type="SAM" id="MobiDB-lite"/>
    </source>
</evidence>
<name>A0A9P6DWU4_9AGAM</name>
<reference evidence="5" key="1">
    <citation type="journal article" date="2020" name="Nat. Commun.">
        <title>Large-scale genome sequencing of mycorrhizal fungi provides insights into the early evolution of symbiotic traits.</title>
        <authorList>
            <person name="Miyauchi S."/>
            <person name="Kiss E."/>
            <person name="Kuo A."/>
            <person name="Drula E."/>
            <person name="Kohler A."/>
            <person name="Sanchez-Garcia M."/>
            <person name="Morin E."/>
            <person name="Andreopoulos B."/>
            <person name="Barry K.W."/>
            <person name="Bonito G."/>
            <person name="Buee M."/>
            <person name="Carver A."/>
            <person name="Chen C."/>
            <person name="Cichocki N."/>
            <person name="Clum A."/>
            <person name="Culley D."/>
            <person name="Crous P.W."/>
            <person name="Fauchery L."/>
            <person name="Girlanda M."/>
            <person name="Hayes R.D."/>
            <person name="Keri Z."/>
            <person name="LaButti K."/>
            <person name="Lipzen A."/>
            <person name="Lombard V."/>
            <person name="Magnuson J."/>
            <person name="Maillard F."/>
            <person name="Murat C."/>
            <person name="Nolan M."/>
            <person name="Ohm R.A."/>
            <person name="Pangilinan J."/>
            <person name="Pereira M.F."/>
            <person name="Perotto S."/>
            <person name="Peter M."/>
            <person name="Pfister S."/>
            <person name="Riley R."/>
            <person name="Sitrit Y."/>
            <person name="Stielow J.B."/>
            <person name="Szollosi G."/>
            <person name="Zifcakova L."/>
            <person name="Stursova M."/>
            <person name="Spatafora J.W."/>
            <person name="Tedersoo L."/>
            <person name="Vaario L.M."/>
            <person name="Yamada A."/>
            <person name="Yan M."/>
            <person name="Wang P."/>
            <person name="Xu J."/>
            <person name="Bruns T."/>
            <person name="Baldrian P."/>
            <person name="Vilgalys R."/>
            <person name="Dunand C."/>
            <person name="Henrissat B."/>
            <person name="Grigoriev I.V."/>
            <person name="Hibbett D."/>
            <person name="Nagy L.G."/>
            <person name="Martin F.M."/>
        </authorList>
    </citation>
    <scope>NUCLEOTIDE SEQUENCE</scope>
    <source>
        <strain evidence="5">UP504</strain>
    </source>
</reference>
<dbReference type="GO" id="GO:0006364">
    <property type="term" value="P:rRNA processing"/>
    <property type="evidence" value="ECO:0007669"/>
    <property type="project" value="TreeGrafter"/>
</dbReference>
<organism evidence="5 6">
    <name type="scientific">Hydnum rufescens UP504</name>
    <dbReference type="NCBI Taxonomy" id="1448309"/>
    <lineage>
        <taxon>Eukaryota</taxon>
        <taxon>Fungi</taxon>
        <taxon>Dikarya</taxon>
        <taxon>Basidiomycota</taxon>
        <taxon>Agaricomycotina</taxon>
        <taxon>Agaricomycetes</taxon>
        <taxon>Cantharellales</taxon>
        <taxon>Hydnaceae</taxon>
        <taxon>Hydnum</taxon>
    </lineage>
</organism>
<dbReference type="AlphaFoldDB" id="A0A9P6DWU4"/>
<feature type="domain" description="Ribosomal RNA-processing protein 7 C-terminal" evidence="3">
    <location>
        <begin position="156"/>
        <end position="285"/>
    </location>
</feature>
<gene>
    <name evidence="5" type="ORF">BS47DRAFT_1340401</name>
</gene>
<dbReference type="InterPro" id="IPR035979">
    <property type="entry name" value="RBD_domain_sf"/>
</dbReference>
<evidence type="ECO:0008006" key="7">
    <source>
        <dbReference type="Google" id="ProtNLM"/>
    </source>
</evidence>
<keyword evidence="6" id="KW-1185">Reference proteome</keyword>
<dbReference type="InterPro" id="IPR040446">
    <property type="entry name" value="RRP7"/>
</dbReference>
<evidence type="ECO:0000259" key="3">
    <source>
        <dbReference type="Pfam" id="PF12923"/>
    </source>
</evidence>
<evidence type="ECO:0000259" key="4">
    <source>
        <dbReference type="Pfam" id="PF17799"/>
    </source>
</evidence>